<keyword evidence="2" id="KW-1185">Reference proteome</keyword>
<proteinExistence type="predicted"/>
<protein>
    <submittedName>
        <fullName evidence="1">Uncharacterized protein</fullName>
    </submittedName>
</protein>
<sequence>CPINEKSHEEELGERAEDGDYENQYCFVHKEIDGVGDHNCKAMATNMVVMRKVDITRIGRQIILGIKAPPHVSLLGAKGQILKIGEKGLLKVKGALS</sequence>
<gene>
    <name evidence="1" type="ORF">HAX54_050525</name>
</gene>
<dbReference type="Proteomes" id="UP000823775">
    <property type="component" value="Unassembled WGS sequence"/>
</dbReference>
<feature type="non-terminal residue" evidence="1">
    <location>
        <position position="1"/>
    </location>
</feature>
<evidence type="ECO:0000313" key="2">
    <source>
        <dbReference type="Proteomes" id="UP000823775"/>
    </source>
</evidence>
<organism evidence="1 2">
    <name type="scientific">Datura stramonium</name>
    <name type="common">Jimsonweed</name>
    <name type="synonym">Common thornapple</name>
    <dbReference type="NCBI Taxonomy" id="4076"/>
    <lineage>
        <taxon>Eukaryota</taxon>
        <taxon>Viridiplantae</taxon>
        <taxon>Streptophyta</taxon>
        <taxon>Embryophyta</taxon>
        <taxon>Tracheophyta</taxon>
        <taxon>Spermatophyta</taxon>
        <taxon>Magnoliopsida</taxon>
        <taxon>eudicotyledons</taxon>
        <taxon>Gunneridae</taxon>
        <taxon>Pentapetalae</taxon>
        <taxon>asterids</taxon>
        <taxon>lamiids</taxon>
        <taxon>Solanales</taxon>
        <taxon>Solanaceae</taxon>
        <taxon>Solanoideae</taxon>
        <taxon>Datureae</taxon>
        <taxon>Datura</taxon>
    </lineage>
</organism>
<name>A0ABS8SWX4_DATST</name>
<comment type="caution">
    <text evidence="1">The sequence shown here is derived from an EMBL/GenBank/DDBJ whole genome shotgun (WGS) entry which is preliminary data.</text>
</comment>
<reference evidence="1 2" key="1">
    <citation type="journal article" date="2021" name="BMC Genomics">
        <title>Datura genome reveals duplications of psychoactive alkaloid biosynthetic genes and high mutation rate following tissue culture.</title>
        <authorList>
            <person name="Rajewski A."/>
            <person name="Carter-House D."/>
            <person name="Stajich J."/>
            <person name="Litt A."/>
        </authorList>
    </citation>
    <scope>NUCLEOTIDE SEQUENCE [LARGE SCALE GENOMIC DNA]</scope>
    <source>
        <strain evidence="1">AR-01</strain>
    </source>
</reference>
<dbReference type="EMBL" id="JACEIK010000885">
    <property type="protein sequence ID" value="MCD7463418.1"/>
    <property type="molecule type" value="Genomic_DNA"/>
</dbReference>
<evidence type="ECO:0000313" key="1">
    <source>
        <dbReference type="EMBL" id="MCD7463418.1"/>
    </source>
</evidence>
<accession>A0ABS8SWX4</accession>